<comment type="caution">
    <text evidence="1">The sequence shown here is derived from an EMBL/GenBank/DDBJ whole genome shotgun (WGS) entry which is preliminary data.</text>
</comment>
<evidence type="ECO:0000313" key="2">
    <source>
        <dbReference type="Proteomes" id="UP000033035"/>
    </source>
</evidence>
<proteinExistence type="predicted"/>
<dbReference type="EMBL" id="AQHW01000027">
    <property type="protein sequence ID" value="KKB48323.1"/>
    <property type="molecule type" value="Genomic_DNA"/>
</dbReference>
<dbReference type="PATRIC" id="fig|1203610.3.peg.4880"/>
<dbReference type="SUPFAM" id="SSF46785">
    <property type="entry name" value="Winged helix' DNA-binding domain"/>
    <property type="match status" value="1"/>
</dbReference>
<name>A0A0F5IS56_9BACT</name>
<gene>
    <name evidence="1" type="ORF">HMPREF1536_04787</name>
</gene>
<dbReference type="Pfam" id="PF13412">
    <property type="entry name" value="HTH_24"/>
    <property type="match status" value="1"/>
</dbReference>
<accession>A0A0F5IS56</accession>
<keyword evidence="2" id="KW-1185">Reference proteome</keyword>
<protein>
    <recommendedName>
        <fullName evidence="3">HTH crp-type domain-containing protein</fullName>
    </recommendedName>
</protein>
<dbReference type="Gene3D" id="1.10.10.10">
    <property type="entry name" value="Winged helix-like DNA-binding domain superfamily/Winged helix DNA-binding domain"/>
    <property type="match status" value="1"/>
</dbReference>
<sequence length="159" mass="17628">MDEFHSVNEKQAIDLMGLPYVKIPRYTLDLLKSPATRQLGQLHLLLFDICFFADGYASLNGRKVPCKRGEYVGTQQQLADLSGINIGSVNRLIRKLEAMNLISVTKIQGGSLIKVHGYTSLIAAPEIKGSSQKKKGQQEVNFDFFGDARKLYGGIEPIN</sequence>
<dbReference type="Proteomes" id="UP000033035">
    <property type="component" value="Unassembled WGS sequence"/>
</dbReference>
<dbReference type="InterPro" id="IPR036388">
    <property type="entry name" value="WH-like_DNA-bd_sf"/>
</dbReference>
<dbReference type="InterPro" id="IPR036390">
    <property type="entry name" value="WH_DNA-bd_sf"/>
</dbReference>
<evidence type="ECO:0000313" key="1">
    <source>
        <dbReference type="EMBL" id="KKB48323.1"/>
    </source>
</evidence>
<reference evidence="1 2" key="1">
    <citation type="submission" date="2013-04" db="EMBL/GenBank/DDBJ databases">
        <title>The Genome Sequence of Parabacteroides gordonii DSM 23371.</title>
        <authorList>
            <consortium name="The Broad Institute Genomics Platform"/>
            <person name="Earl A."/>
            <person name="Ward D."/>
            <person name="Feldgarden M."/>
            <person name="Gevers D."/>
            <person name="Martens E."/>
            <person name="Sakamoto M."/>
            <person name="Benno Y."/>
            <person name="Suzuki N."/>
            <person name="Matsunaga N."/>
            <person name="Koshihara K."/>
            <person name="Seki M."/>
            <person name="Komiya H."/>
            <person name="Walker B."/>
            <person name="Young S."/>
            <person name="Zeng Q."/>
            <person name="Gargeya S."/>
            <person name="Fitzgerald M."/>
            <person name="Haas B."/>
            <person name="Abouelleil A."/>
            <person name="Allen A.W."/>
            <person name="Alvarado L."/>
            <person name="Arachchi H.M."/>
            <person name="Berlin A.M."/>
            <person name="Chapman S.B."/>
            <person name="Gainer-Dewar J."/>
            <person name="Goldberg J."/>
            <person name="Griggs A."/>
            <person name="Gujja S."/>
            <person name="Hansen M."/>
            <person name="Howarth C."/>
            <person name="Imamovic A."/>
            <person name="Ireland A."/>
            <person name="Larimer J."/>
            <person name="McCowan C."/>
            <person name="Murphy C."/>
            <person name="Pearson M."/>
            <person name="Poon T.W."/>
            <person name="Priest M."/>
            <person name="Roberts A."/>
            <person name="Saif S."/>
            <person name="Shea T."/>
            <person name="Sisk P."/>
            <person name="Sykes S."/>
            <person name="Wortman J."/>
            <person name="Nusbaum C."/>
            <person name="Birren B."/>
        </authorList>
    </citation>
    <scope>NUCLEOTIDE SEQUENCE [LARGE SCALE GENOMIC DNA]</scope>
    <source>
        <strain evidence="1 2">MS-1</strain>
    </source>
</reference>
<dbReference type="STRING" id="1203610.HMPREF1536_04787"/>
<dbReference type="RefSeq" id="WP_028727336.1">
    <property type="nucleotide sequence ID" value="NZ_AUAE01000013.1"/>
</dbReference>
<dbReference type="HOGENOM" id="CLU_125445_0_0_10"/>
<dbReference type="AlphaFoldDB" id="A0A0F5IS56"/>
<evidence type="ECO:0008006" key="3">
    <source>
        <dbReference type="Google" id="ProtNLM"/>
    </source>
</evidence>
<organism evidence="1 2">
    <name type="scientific">Parabacteroides gordonii MS-1 = DSM 23371</name>
    <dbReference type="NCBI Taxonomy" id="1203610"/>
    <lineage>
        <taxon>Bacteria</taxon>
        <taxon>Pseudomonadati</taxon>
        <taxon>Bacteroidota</taxon>
        <taxon>Bacteroidia</taxon>
        <taxon>Bacteroidales</taxon>
        <taxon>Tannerellaceae</taxon>
        <taxon>Parabacteroides</taxon>
    </lineage>
</organism>